<dbReference type="GO" id="GO:0000215">
    <property type="term" value="F:tRNA 2'-phosphotransferase activity"/>
    <property type="evidence" value="ECO:0007669"/>
    <property type="project" value="UniProtKB-EC"/>
</dbReference>
<dbReference type="Pfam" id="PF01885">
    <property type="entry name" value="PTS_2-RNA"/>
    <property type="match status" value="1"/>
</dbReference>
<evidence type="ECO:0000256" key="7">
    <source>
        <dbReference type="SAM" id="MobiDB-lite"/>
    </source>
</evidence>
<comment type="function">
    <text evidence="1">Catalyzes the last step of tRNA splicing, the transfer of the splice junction 2'-phosphate from ligated tRNA to NAD to produce ADP-ribose 1''-2'' cyclic phosphate.</text>
</comment>
<evidence type="ECO:0000313" key="8">
    <source>
        <dbReference type="EMBL" id="KAJ7380030.1"/>
    </source>
</evidence>
<proteinExistence type="inferred from homology"/>
<sequence>MSDKRSRQDGASARNPRKSNHNIQLAKALSYILRHGAAKEGLQMTEGFIFVDNLLKLQQFQRYSEDDIKKIVGDNDKQRFALRSDPTTDRLQIRANQGHTMEVDDLDLDLITDHCEAPTVVHGTYQNCSWPQIKTQGLSRMSRNHIHFAPGEPGEEGVIIGMRSSCEILIFINLKKALGDGFKFYRSSNNVILLSWK</sequence>
<protein>
    <recommendedName>
        <fullName evidence="3">2'-phosphotransferase</fullName>
        <ecNumber evidence="3">2.7.1.160</ecNumber>
    </recommendedName>
</protein>
<dbReference type="InterPro" id="IPR042081">
    <property type="entry name" value="RNA_2'-PTrans_C"/>
</dbReference>
<dbReference type="Proteomes" id="UP001163046">
    <property type="component" value="Unassembled WGS sequence"/>
</dbReference>
<keyword evidence="4 8" id="KW-0808">Transferase</keyword>
<comment type="caution">
    <text evidence="8">The sequence shown here is derived from an EMBL/GenBank/DDBJ whole genome shotgun (WGS) entry which is preliminary data.</text>
</comment>
<feature type="region of interest" description="Disordered" evidence="7">
    <location>
        <begin position="1"/>
        <end position="20"/>
    </location>
</feature>
<evidence type="ECO:0000256" key="3">
    <source>
        <dbReference type="ARBA" id="ARBA00012007"/>
    </source>
</evidence>
<dbReference type="Gene3D" id="1.10.10.970">
    <property type="entry name" value="RNA 2'-phosphotransferase, Tpt1/KptA family, N-terminal domain"/>
    <property type="match status" value="1"/>
</dbReference>
<evidence type="ECO:0000256" key="1">
    <source>
        <dbReference type="ARBA" id="ARBA00003343"/>
    </source>
</evidence>
<evidence type="ECO:0000256" key="2">
    <source>
        <dbReference type="ARBA" id="ARBA00009836"/>
    </source>
</evidence>
<dbReference type="Gene3D" id="3.20.170.30">
    <property type="match status" value="1"/>
</dbReference>
<dbReference type="OrthoDB" id="419694at2759"/>
<evidence type="ECO:0000313" key="9">
    <source>
        <dbReference type="Proteomes" id="UP001163046"/>
    </source>
</evidence>
<accession>A0A9W9ZEN3</accession>
<dbReference type="PANTHER" id="PTHR12684">
    <property type="entry name" value="PUTATIVE PHOSPHOTRANSFERASE"/>
    <property type="match status" value="1"/>
</dbReference>
<gene>
    <name evidence="8" type="primary">TRPT1</name>
    <name evidence="8" type="ORF">OS493_012792</name>
</gene>
<dbReference type="InterPro" id="IPR002745">
    <property type="entry name" value="Ptrans_KptA/Tpt1"/>
</dbReference>
<dbReference type="EC" id="2.7.1.160" evidence="3"/>
<evidence type="ECO:0000256" key="4">
    <source>
        <dbReference type="ARBA" id="ARBA00022679"/>
    </source>
</evidence>
<dbReference type="AlphaFoldDB" id="A0A9W9ZEN3"/>
<dbReference type="EMBL" id="MU826355">
    <property type="protein sequence ID" value="KAJ7380030.1"/>
    <property type="molecule type" value="Genomic_DNA"/>
</dbReference>
<evidence type="ECO:0000256" key="6">
    <source>
        <dbReference type="ARBA" id="ARBA00047949"/>
    </source>
</evidence>
<dbReference type="PANTHER" id="PTHR12684:SF2">
    <property type="entry name" value="TRNA 2'-PHOSPHOTRANSFERASE 1"/>
    <property type="match status" value="1"/>
</dbReference>
<name>A0A9W9ZEN3_9CNID</name>
<dbReference type="SUPFAM" id="SSF56399">
    <property type="entry name" value="ADP-ribosylation"/>
    <property type="match status" value="1"/>
</dbReference>
<organism evidence="8 9">
    <name type="scientific">Desmophyllum pertusum</name>
    <dbReference type="NCBI Taxonomy" id="174260"/>
    <lineage>
        <taxon>Eukaryota</taxon>
        <taxon>Metazoa</taxon>
        <taxon>Cnidaria</taxon>
        <taxon>Anthozoa</taxon>
        <taxon>Hexacorallia</taxon>
        <taxon>Scleractinia</taxon>
        <taxon>Caryophylliina</taxon>
        <taxon>Caryophylliidae</taxon>
        <taxon>Desmophyllum</taxon>
    </lineage>
</organism>
<dbReference type="InterPro" id="IPR042080">
    <property type="entry name" value="RNA_2'-PTrans_N"/>
</dbReference>
<reference evidence="8" key="1">
    <citation type="submission" date="2023-01" db="EMBL/GenBank/DDBJ databases">
        <title>Genome assembly of the deep-sea coral Lophelia pertusa.</title>
        <authorList>
            <person name="Herrera S."/>
            <person name="Cordes E."/>
        </authorList>
    </citation>
    <scope>NUCLEOTIDE SEQUENCE</scope>
    <source>
        <strain evidence="8">USNM1676648</strain>
        <tissue evidence="8">Polyp</tissue>
    </source>
</reference>
<dbReference type="GO" id="GO:0006388">
    <property type="term" value="P:tRNA splicing, via endonucleolytic cleavage and ligation"/>
    <property type="evidence" value="ECO:0007669"/>
    <property type="project" value="TreeGrafter"/>
</dbReference>
<keyword evidence="9" id="KW-1185">Reference proteome</keyword>
<keyword evidence="5" id="KW-0520">NAD</keyword>
<evidence type="ECO:0000256" key="5">
    <source>
        <dbReference type="ARBA" id="ARBA00023027"/>
    </source>
</evidence>
<comment type="catalytic activity">
    <reaction evidence="6">
        <text>2'-phospho-[ligated tRNA] + NAD(+) = mature tRNA + ADP-alpha-D-ribose 1'',2''-cyclic phosphate + nicotinamide</text>
        <dbReference type="Rhea" id="RHEA:23324"/>
        <dbReference type="Rhea" id="RHEA-COMP:11106"/>
        <dbReference type="Rhea" id="RHEA-COMP:11107"/>
        <dbReference type="ChEBI" id="CHEBI:17154"/>
        <dbReference type="ChEBI" id="CHEBI:57540"/>
        <dbReference type="ChEBI" id="CHEBI:76596"/>
        <dbReference type="ChEBI" id="CHEBI:82883"/>
        <dbReference type="ChEBI" id="CHEBI:85027"/>
        <dbReference type="EC" id="2.7.1.160"/>
    </reaction>
</comment>
<comment type="similarity">
    <text evidence="2">Belongs to the KptA/TPT1 family.</text>
</comment>